<accession>A0A4Q7E2V3</accession>
<organism evidence="1 2">
    <name type="scientific">Leptolyngbya iicbica LK</name>
    <dbReference type="NCBI Taxonomy" id="2294035"/>
    <lineage>
        <taxon>Bacteria</taxon>
        <taxon>Bacillati</taxon>
        <taxon>Cyanobacteriota</taxon>
        <taxon>Cyanophyceae</taxon>
        <taxon>Leptolyngbyales</taxon>
        <taxon>Leptolyngbyaceae</taxon>
        <taxon>Leptolyngbya group</taxon>
        <taxon>Leptolyngbya</taxon>
        <taxon>Leptolyngbya iicbica</taxon>
    </lineage>
</organism>
<dbReference type="RefSeq" id="WP_084606961.1">
    <property type="nucleotide sequence ID" value="NZ_QVFV01000006.1"/>
</dbReference>
<dbReference type="EMBL" id="QVFV01000006">
    <property type="protein sequence ID" value="RZM76122.1"/>
    <property type="molecule type" value="Genomic_DNA"/>
</dbReference>
<protein>
    <submittedName>
        <fullName evidence="1">Uncharacterized protein</fullName>
    </submittedName>
</protein>
<dbReference type="AlphaFoldDB" id="A0A4Q7E2V3"/>
<dbReference type="Proteomes" id="UP000292459">
    <property type="component" value="Unassembled WGS sequence"/>
</dbReference>
<keyword evidence="2" id="KW-1185">Reference proteome</keyword>
<gene>
    <name evidence="1" type="ORF">DYY88_19760</name>
</gene>
<evidence type="ECO:0000313" key="2">
    <source>
        <dbReference type="Proteomes" id="UP000292459"/>
    </source>
</evidence>
<comment type="caution">
    <text evidence="1">The sequence shown here is derived from an EMBL/GenBank/DDBJ whole genome shotgun (WGS) entry which is preliminary data.</text>
</comment>
<reference evidence="1 2" key="1">
    <citation type="submission" date="2018-11" db="EMBL/GenBank/DDBJ databases">
        <title>Whole genome sequencing of an environmental sample.</title>
        <authorList>
            <person name="Sarangi A.N."/>
            <person name="Singh D."/>
            <person name="Tripathy S."/>
        </authorList>
    </citation>
    <scope>NUCLEOTIDE SEQUENCE [LARGE SCALE GENOMIC DNA]</scope>
    <source>
        <strain evidence="1 2">Lakshadweep</strain>
    </source>
</reference>
<evidence type="ECO:0000313" key="1">
    <source>
        <dbReference type="EMBL" id="RZM76122.1"/>
    </source>
</evidence>
<name>A0A4Q7E2V3_9CYAN</name>
<proteinExistence type="predicted"/>
<dbReference type="OrthoDB" id="571704at2"/>
<sequence length="201" mass="22942">MSGLPYTEGKTDDRDRLRQPDNVSDWIYTVRERFSPNHSQGWQEYAEWSGFTHLTELITLDTVLCSDRIDDLTPEDWHHNVQADGRLTWFTDLDYLRQRYPLASSQDQLMAAVENPETDLPPPDGFNHCGFDIIDAEGATSVLTNCGRFPGIFAPADVNTMGLIDGLEMAEAIAHQLRMTFPDEPHCQDCRVWQVTRRVAI</sequence>